<dbReference type="OrthoDB" id="43862at2"/>
<dbReference type="RefSeq" id="WP_084723519.1">
    <property type="nucleotide sequence ID" value="NZ_FQXD01000002.1"/>
</dbReference>
<evidence type="ECO:0000256" key="1">
    <source>
        <dbReference type="ARBA" id="ARBA00008361"/>
    </source>
</evidence>
<comment type="similarity">
    <text evidence="1">Belongs to the methyltransferase superfamily.</text>
</comment>
<evidence type="ECO:0000256" key="3">
    <source>
        <dbReference type="ARBA" id="ARBA00022679"/>
    </source>
</evidence>
<organism evidence="5 6">
    <name type="scientific">Virgibacillus chiguensis</name>
    <dbReference type="NCBI Taxonomy" id="411959"/>
    <lineage>
        <taxon>Bacteria</taxon>
        <taxon>Bacillati</taxon>
        <taxon>Bacillota</taxon>
        <taxon>Bacilli</taxon>
        <taxon>Bacillales</taxon>
        <taxon>Bacillaceae</taxon>
        <taxon>Virgibacillus</taxon>
    </lineage>
</organism>
<dbReference type="Pfam" id="PF08241">
    <property type="entry name" value="Methyltransf_11"/>
    <property type="match status" value="1"/>
</dbReference>
<dbReference type="GO" id="GO:0032259">
    <property type="term" value="P:methylation"/>
    <property type="evidence" value="ECO:0007669"/>
    <property type="project" value="UniProtKB-KW"/>
</dbReference>
<evidence type="ECO:0000256" key="2">
    <source>
        <dbReference type="ARBA" id="ARBA00022603"/>
    </source>
</evidence>
<feature type="domain" description="Methyltransferase type 11" evidence="4">
    <location>
        <begin position="46"/>
        <end position="140"/>
    </location>
</feature>
<dbReference type="Proteomes" id="UP000184079">
    <property type="component" value="Unassembled WGS sequence"/>
</dbReference>
<keyword evidence="5" id="KW-0830">Ubiquinone</keyword>
<reference evidence="6" key="1">
    <citation type="submission" date="2016-11" db="EMBL/GenBank/DDBJ databases">
        <authorList>
            <person name="Varghese N."/>
            <person name="Submissions S."/>
        </authorList>
    </citation>
    <scope>NUCLEOTIDE SEQUENCE [LARGE SCALE GENOMIC DNA]</scope>
    <source>
        <strain evidence="6">CGMCC 1.6496</strain>
    </source>
</reference>
<evidence type="ECO:0000259" key="4">
    <source>
        <dbReference type="Pfam" id="PF08241"/>
    </source>
</evidence>
<sequence length="255" mass="29621">MLEKELVKKTFAKRPQDYVTSTTHALGISQEVISTWLNPAPTMEMLDIATGGGHVAKQLSPYVRIVYATDLTKEMLANTKQHLQALTNLIYIMADAEQLPFLDASFDLLTCRIAAHHFPNPDQFICEVKRVLKKDGKFLFIDNIVPNNKQHAIFMNQVEKMRDESHVKFLTKEEWGCLFKQHGLKISQQHTHKKTLSVNKWLDRTLCHEDEKNNVSKRLLQADTDITNYYQIKNRNEKPLQFSIDEWSVLMEHEK</sequence>
<dbReference type="EMBL" id="FQXD01000002">
    <property type="protein sequence ID" value="SHG87255.1"/>
    <property type="molecule type" value="Genomic_DNA"/>
</dbReference>
<name>A0A1M5NCR8_9BACI</name>
<dbReference type="AlphaFoldDB" id="A0A1M5NCR8"/>
<evidence type="ECO:0000313" key="6">
    <source>
        <dbReference type="Proteomes" id="UP000184079"/>
    </source>
</evidence>
<keyword evidence="2 5" id="KW-0489">Methyltransferase</keyword>
<proteinExistence type="inferred from homology"/>
<dbReference type="PANTHER" id="PTHR44942">
    <property type="entry name" value="METHYLTRANSF_11 DOMAIN-CONTAINING PROTEIN"/>
    <property type="match status" value="1"/>
</dbReference>
<dbReference type="SUPFAM" id="SSF53335">
    <property type="entry name" value="S-adenosyl-L-methionine-dependent methyltransferases"/>
    <property type="match status" value="1"/>
</dbReference>
<keyword evidence="6" id="KW-1185">Reference proteome</keyword>
<gene>
    <name evidence="5" type="ORF">SAMN05421807_102162</name>
</gene>
<dbReference type="Gene3D" id="3.40.50.150">
    <property type="entry name" value="Vaccinia Virus protein VP39"/>
    <property type="match status" value="1"/>
</dbReference>
<protein>
    <submittedName>
        <fullName evidence="5">Ubiquinone/menaquinone biosynthesis C-methylase UbiE</fullName>
    </submittedName>
</protein>
<dbReference type="InterPro" id="IPR051052">
    <property type="entry name" value="Diverse_substrate_MTase"/>
</dbReference>
<accession>A0A1M5NCR8</accession>
<dbReference type="PANTHER" id="PTHR44942:SF4">
    <property type="entry name" value="METHYLTRANSFERASE TYPE 11 DOMAIN-CONTAINING PROTEIN"/>
    <property type="match status" value="1"/>
</dbReference>
<keyword evidence="3" id="KW-0808">Transferase</keyword>
<dbReference type="GO" id="GO:0008757">
    <property type="term" value="F:S-adenosylmethionine-dependent methyltransferase activity"/>
    <property type="evidence" value="ECO:0007669"/>
    <property type="project" value="InterPro"/>
</dbReference>
<dbReference type="InterPro" id="IPR013216">
    <property type="entry name" value="Methyltransf_11"/>
</dbReference>
<evidence type="ECO:0000313" key="5">
    <source>
        <dbReference type="EMBL" id="SHG87255.1"/>
    </source>
</evidence>
<dbReference type="CDD" id="cd02440">
    <property type="entry name" value="AdoMet_MTases"/>
    <property type="match status" value="1"/>
</dbReference>
<dbReference type="InterPro" id="IPR029063">
    <property type="entry name" value="SAM-dependent_MTases_sf"/>
</dbReference>